<protein>
    <submittedName>
        <fullName evidence="1">Uncharacterized protein</fullName>
    </submittedName>
</protein>
<keyword evidence="2" id="KW-1185">Reference proteome</keyword>
<organism evidence="1 2">
    <name type="scientific">Nonomuraea guangzhouensis</name>
    <dbReference type="NCBI Taxonomy" id="1291555"/>
    <lineage>
        <taxon>Bacteria</taxon>
        <taxon>Bacillati</taxon>
        <taxon>Actinomycetota</taxon>
        <taxon>Actinomycetes</taxon>
        <taxon>Streptosporangiales</taxon>
        <taxon>Streptosporangiaceae</taxon>
        <taxon>Nonomuraea</taxon>
    </lineage>
</organism>
<name>A0ABW4GTJ1_9ACTN</name>
<reference evidence="2" key="1">
    <citation type="journal article" date="2019" name="Int. J. Syst. Evol. Microbiol.">
        <title>The Global Catalogue of Microorganisms (GCM) 10K type strain sequencing project: providing services to taxonomists for standard genome sequencing and annotation.</title>
        <authorList>
            <consortium name="The Broad Institute Genomics Platform"/>
            <consortium name="The Broad Institute Genome Sequencing Center for Infectious Disease"/>
            <person name="Wu L."/>
            <person name="Ma J."/>
        </authorList>
    </citation>
    <scope>NUCLEOTIDE SEQUENCE [LARGE SCALE GENOMIC DNA]</scope>
    <source>
        <strain evidence="2">CGMCC 1.15399</strain>
    </source>
</reference>
<comment type="caution">
    <text evidence="1">The sequence shown here is derived from an EMBL/GenBank/DDBJ whole genome shotgun (WGS) entry which is preliminary data.</text>
</comment>
<accession>A0ABW4GTJ1</accession>
<dbReference type="EMBL" id="JBHUCM010000048">
    <property type="protein sequence ID" value="MFD1545659.1"/>
    <property type="molecule type" value="Genomic_DNA"/>
</dbReference>
<evidence type="ECO:0000313" key="1">
    <source>
        <dbReference type="EMBL" id="MFD1545659.1"/>
    </source>
</evidence>
<evidence type="ECO:0000313" key="2">
    <source>
        <dbReference type="Proteomes" id="UP001597097"/>
    </source>
</evidence>
<dbReference type="Proteomes" id="UP001597097">
    <property type="component" value="Unassembled WGS sequence"/>
</dbReference>
<sequence>MRARLKRLVDDGWPAEQEQGLFTIASGVKGFAGEGSTAMS</sequence>
<gene>
    <name evidence="1" type="ORF">ACFSJ0_52065</name>
</gene>
<proteinExistence type="predicted"/>
<dbReference type="RefSeq" id="WP_281428947.1">
    <property type="nucleotide sequence ID" value="NZ_JAHKRM010000020.1"/>
</dbReference>